<name>A0A645I2C8_9ZZZZ</name>
<sequence length="72" mass="8128">MAGSLRCVLNKHGDINGLQYADHVVAYFVYVRAEVERRQQHQRVRSHLLVLLSALNGDLSAPVGYGQKCCRF</sequence>
<evidence type="ECO:0000313" key="1">
    <source>
        <dbReference type="EMBL" id="MPN44902.1"/>
    </source>
</evidence>
<accession>A0A645I2C8</accession>
<organism evidence="1">
    <name type="scientific">bioreactor metagenome</name>
    <dbReference type="NCBI Taxonomy" id="1076179"/>
    <lineage>
        <taxon>unclassified sequences</taxon>
        <taxon>metagenomes</taxon>
        <taxon>ecological metagenomes</taxon>
    </lineage>
</organism>
<comment type="caution">
    <text evidence="1">The sequence shown here is derived from an EMBL/GenBank/DDBJ whole genome shotgun (WGS) entry which is preliminary data.</text>
</comment>
<gene>
    <name evidence="1" type="ORF">SDC9_192469</name>
</gene>
<dbReference type="AlphaFoldDB" id="A0A645I2C8"/>
<protein>
    <submittedName>
        <fullName evidence="1">Uncharacterized protein</fullName>
    </submittedName>
</protein>
<dbReference type="EMBL" id="VSSQ01104391">
    <property type="protein sequence ID" value="MPN44902.1"/>
    <property type="molecule type" value="Genomic_DNA"/>
</dbReference>
<reference evidence="1" key="1">
    <citation type="submission" date="2019-08" db="EMBL/GenBank/DDBJ databases">
        <authorList>
            <person name="Kucharzyk K."/>
            <person name="Murdoch R.W."/>
            <person name="Higgins S."/>
            <person name="Loffler F."/>
        </authorList>
    </citation>
    <scope>NUCLEOTIDE SEQUENCE</scope>
</reference>
<proteinExistence type="predicted"/>